<dbReference type="PROSITE" id="PS50262">
    <property type="entry name" value="G_PROTEIN_RECEP_F1_2"/>
    <property type="match status" value="1"/>
</dbReference>
<reference evidence="11" key="1">
    <citation type="submission" date="2020-05" db="UniProtKB">
        <authorList>
            <consortium name="EnsemblMetazoa"/>
        </authorList>
    </citation>
    <scope>IDENTIFICATION</scope>
    <source>
        <strain evidence="11">BB02</strain>
    </source>
</reference>
<dbReference type="EnsemblMetazoa" id="BGLB033288-RA">
    <property type="protein sequence ID" value="BGLB033288-PA"/>
    <property type="gene ID" value="BGLB033288"/>
</dbReference>
<evidence type="ECO:0000259" key="10">
    <source>
        <dbReference type="PROSITE" id="PS50262"/>
    </source>
</evidence>
<dbReference type="InterPro" id="IPR000276">
    <property type="entry name" value="GPCR_Rhodpsn"/>
</dbReference>
<dbReference type="Proteomes" id="UP000076420">
    <property type="component" value="Unassembled WGS sequence"/>
</dbReference>
<dbReference type="SMART" id="SM01381">
    <property type="entry name" value="7TM_GPCR_Srsx"/>
    <property type="match status" value="1"/>
</dbReference>
<keyword evidence="7 8" id="KW-0807">Transducer</keyword>
<dbReference type="Pfam" id="PF00001">
    <property type="entry name" value="7tm_1"/>
    <property type="match status" value="1"/>
</dbReference>
<feature type="transmembrane region" description="Helical" evidence="9">
    <location>
        <begin position="47"/>
        <end position="67"/>
    </location>
</feature>
<dbReference type="VEuPathDB" id="VectorBase:BGLB033288"/>
<feature type="transmembrane region" description="Helical" evidence="9">
    <location>
        <begin position="197"/>
        <end position="219"/>
    </location>
</feature>
<evidence type="ECO:0000256" key="1">
    <source>
        <dbReference type="ARBA" id="ARBA00004141"/>
    </source>
</evidence>
<keyword evidence="4 8" id="KW-0297">G-protein coupled receptor</keyword>
<evidence type="ECO:0000256" key="8">
    <source>
        <dbReference type="RuleBase" id="RU000688"/>
    </source>
</evidence>
<feature type="transmembrane region" description="Helical" evidence="9">
    <location>
        <begin position="74"/>
        <end position="95"/>
    </location>
</feature>
<keyword evidence="6 8" id="KW-0675">Receptor</keyword>
<dbReference type="AlphaFoldDB" id="A0A2C9LPB9"/>
<evidence type="ECO:0000256" key="5">
    <source>
        <dbReference type="ARBA" id="ARBA00023136"/>
    </source>
</evidence>
<dbReference type="PANTHER" id="PTHR24243">
    <property type="entry name" value="G-PROTEIN COUPLED RECEPTOR"/>
    <property type="match status" value="1"/>
</dbReference>
<feature type="transmembrane region" description="Helical" evidence="9">
    <location>
        <begin position="157"/>
        <end position="177"/>
    </location>
</feature>
<dbReference type="RefSeq" id="XP_013085000.2">
    <property type="nucleotide sequence ID" value="XM_013229546.2"/>
</dbReference>
<dbReference type="STRING" id="6526.A0A2C9LPB9"/>
<dbReference type="SUPFAM" id="SSF81321">
    <property type="entry name" value="Family A G protein-coupled receptor-like"/>
    <property type="match status" value="1"/>
</dbReference>
<comment type="subcellular location">
    <subcellularLocation>
        <location evidence="1">Membrane</location>
        <topology evidence="1">Multi-pass membrane protein</topology>
    </subcellularLocation>
</comment>
<evidence type="ECO:0000313" key="12">
    <source>
        <dbReference type="Proteomes" id="UP000076420"/>
    </source>
</evidence>
<evidence type="ECO:0000313" key="11">
    <source>
        <dbReference type="EnsemblMetazoa" id="BGLB033288-PA"/>
    </source>
</evidence>
<dbReference type="InterPro" id="IPR017452">
    <property type="entry name" value="GPCR_Rhodpsn_7TM"/>
</dbReference>
<feature type="domain" description="G-protein coupled receptors family 1 profile" evidence="10">
    <location>
        <begin position="58"/>
        <end position="316"/>
    </location>
</feature>
<keyword evidence="2 8" id="KW-0812">Transmembrane</keyword>
<accession>A0A2C9LPB9</accession>
<protein>
    <recommendedName>
        <fullName evidence="10">G-protein coupled receptors family 1 profile domain-containing protein</fullName>
    </recommendedName>
</protein>
<dbReference type="GO" id="GO:0005886">
    <property type="term" value="C:plasma membrane"/>
    <property type="evidence" value="ECO:0007669"/>
    <property type="project" value="TreeGrafter"/>
</dbReference>
<comment type="similarity">
    <text evidence="8">Belongs to the G-protein coupled receptor 1 family.</text>
</comment>
<feature type="transmembrane region" description="Helical" evidence="9">
    <location>
        <begin position="307"/>
        <end position="323"/>
    </location>
</feature>
<dbReference type="GO" id="GO:0004930">
    <property type="term" value="F:G protein-coupled receptor activity"/>
    <property type="evidence" value="ECO:0007669"/>
    <property type="project" value="UniProtKB-KW"/>
</dbReference>
<dbReference type="OrthoDB" id="6114303at2759"/>
<proteinExistence type="inferred from homology"/>
<dbReference type="KEGG" id="bgt:106069801"/>
<feature type="transmembrane region" description="Helical" evidence="9">
    <location>
        <begin position="260"/>
        <end position="287"/>
    </location>
</feature>
<dbReference type="Gene3D" id="1.20.1070.10">
    <property type="entry name" value="Rhodopsin 7-helix transmembrane proteins"/>
    <property type="match status" value="1"/>
</dbReference>
<organism evidence="11 12">
    <name type="scientific">Biomphalaria glabrata</name>
    <name type="common">Bloodfluke planorb</name>
    <name type="synonym">Freshwater snail</name>
    <dbReference type="NCBI Taxonomy" id="6526"/>
    <lineage>
        <taxon>Eukaryota</taxon>
        <taxon>Metazoa</taxon>
        <taxon>Spiralia</taxon>
        <taxon>Lophotrochozoa</taxon>
        <taxon>Mollusca</taxon>
        <taxon>Gastropoda</taxon>
        <taxon>Heterobranchia</taxon>
        <taxon>Euthyneura</taxon>
        <taxon>Panpulmonata</taxon>
        <taxon>Hygrophila</taxon>
        <taxon>Lymnaeoidea</taxon>
        <taxon>Planorbidae</taxon>
        <taxon>Biomphalaria</taxon>
    </lineage>
</organism>
<evidence type="ECO:0000256" key="2">
    <source>
        <dbReference type="ARBA" id="ARBA00022692"/>
    </source>
</evidence>
<evidence type="ECO:0000256" key="7">
    <source>
        <dbReference type="ARBA" id="ARBA00023224"/>
    </source>
</evidence>
<dbReference type="PROSITE" id="PS00237">
    <property type="entry name" value="G_PROTEIN_RECEP_F1_1"/>
    <property type="match status" value="1"/>
</dbReference>
<evidence type="ECO:0000256" key="4">
    <source>
        <dbReference type="ARBA" id="ARBA00023040"/>
    </source>
</evidence>
<dbReference type="VEuPathDB" id="VectorBase:BGLAX_028793"/>
<keyword evidence="3 9" id="KW-1133">Transmembrane helix</keyword>
<keyword evidence="5 9" id="KW-0472">Membrane</keyword>
<dbReference type="PRINTS" id="PR00237">
    <property type="entry name" value="GPCRRHODOPSN"/>
</dbReference>
<evidence type="ECO:0000256" key="9">
    <source>
        <dbReference type="SAM" id="Phobius"/>
    </source>
</evidence>
<sequence length="373" mass="43097">MAYQADSSVLRWMKSDDNATNLTWAKQTDERVWFKAIDDIKPYLRNYMWLVCGFGLPGNFLIIALILRMRSRGMSSYLIVYLAVFDSLALIAKLVQRNIFYSNVRLEDIGCKMVSIPEMSCASIANWTLVFISAERFLTVCYPLQRQRWLTDFRIKLILIVVPLFLTGYAISLNVVFQYKTKSRCGTKYIKFYQYMVIPPITNIVAPFIVLLIFTIFVLKSIRSVSKKRSLRLKSVTSLKEPRKNSQSATQEMENTLSNIMLAAAVLFFAVNALYCVYTLIMFPVYVSNLTRSVTFTRYSALMISDWNHALNFYVYVLFSEGFRANLLRMMRSWSCCSRMMRLCFWSETMAVTDNHAQSNANAMEQTSTSSIV</sequence>
<gene>
    <name evidence="11" type="primary">106069801</name>
</gene>
<evidence type="ECO:0000256" key="6">
    <source>
        <dbReference type="ARBA" id="ARBA00023170"/>
    </source>
</evidence>
<dbReference type="PANTHER" id="PTHR24243:SF230">
    <property type="entry name" value="G-PROTEIN COUPLED RECEPTORS FAMILY 1 PROFILE DOMAIN-CONTAINING PROTEIN"/>
    <property type="match status" value="1"/>
</dbReference>
<name>A0A2C9LPB9_BIOGL</name>
<evidence type="ECO:0000256" key="3">
    <source>
        <dbReference type="ARBA" id="ARBA00022989"/>
    </source>
</evidence>